<keyword evidence="2" id="KW-1185">Reference proteome</keyword>
<name>A0ACC4D9N9_PURLI</name>
<dbReference type="Proteomes" id="UP001638806">
    <property type="component" value="Unassembled WGS sequence"/>
</dbReference>
<gene>
    <name evidence="1" type="ORF">ACCO45_012467</name>
</gene>
<organism evidence="1 2">
    <name type="scientific">Purpureocillium lilacinum</name>
    <name type="common">Paecilomyces lilacinus</name>
    <dbReference type="NCBI Taxonomy" id="33203"/>
    <lineage>
        <taxon>Eukaryota</taxon>
        <taxon>Fungi</taxon>
        <taxon>Dikarya</taxon>
        <taxon>Ascomycota</taxon>
        <taxon>Pezizomycotina</taxon>
        <taxon>Sordariomycetes</taxon>
        <taxon>Hypocreomycetidae</taxon>
        <taxon>Hypocreales</taxon>
        <taxon>Ophiocordycipitaceae</taxon>
        <taxon>Purpureocillium</taxon>
    </lineage>
</organism>
<evidence type="ECO:0000313" key="1">
    <source>
        <dbReference type="EMBL" id="KAL3952524.1"/>
    </source>
</evidence>
<comment type="caution">
    <text evidence="1">The sequence shown here is derived from an EMBL/GenBank/DDBJ whole genome shotgun (WGS) entry which is preliminary data.</text>
</comment>
<accession>A0ACC4D9N9</accession>
<evidence type="ECO:0000313" key="2">
    <source>
        <dbReference type="Proteomes" id="UP001638806"/>
    </source>
</evidence>
<reference evidence="1" key="1">
    <citation type="submission" date="2024-12" db="EMBL/GenBank/DDBJ databases">
        <title>Comparative genomics and development of molecular markers within Purpureocillium lilacinum and among Purpureocillium species.</title>
        <authorList>
            <person name="Yeh Z.-Y."/>
            <person name="Ni N.-T."/>
            <person name="Lo P.-H."/>
            <person name="Mushyakhwo K."/>
            <person name="Lin C.-F."/>
            <person name="Nai Y.-S."/>
        </authorList>
    </citation>
    <scope>NUCLEOTIDE SEQUENCE</scope>
    <source>
        <strain evidence="1">NCHU-NPUST-175</strain>
    </source>
</reference>
<dbReference type="EMBL" id="JBGNUJ010000012">
    <property type="protein sequence ID" value="KAL3952524.1"/>
    <property type="molecule type" value="Genomic_DNA"/>
</dbReference>
<sequence length="252" mass="26117">MSLYSQAKHELTPRPISGLAIRYRVSAPAEQFTTTSGVQGGAASPNGTGTGTIGMNVLLHGDGGHGGADRNGQQRPDGVPHAQAVADLITRELPQVVAFNASNVFFTGVSGGSLTLSGFFMPAHMGQFPNTGVMLNCGGMAPQVDFTREAAAAMGNTRIHFQSTSQELKSLQRSIPQAVQAYERAAAGAGLSGQQINALQTVDNSPNGGHCAFDEKGFVSGVQLMADSYQDVMLPGGSGQVNGIGNVNKGWR</sequence>
<proteinExistence type="predicted"/>
<protein>
    <submittedName>
        <fullName evidence="1">Uncharacterized protein</fullName>
    </submittedName>
</protein>